<dbReference type="CDD" id="cd00833">
    <property type="entry name" value="PKS"/>
    <property type="match status" value="1"/>
</dbReference>
<dbReference type="SUPFAM" id="SSF53901">
    <property type="entry name" value="Thiolase-like"/>
    <property type="match status" value="1"/>
</dbReference>
<evidence type="ECO:0000256" key="7">
    <source>
        <dbReference type="PROSITE-ProRule" id="PRU01363"/>
    </source>
</evidence>
<dbReference type="PROSITE" id="PS50075">
    <property type="entry name" value="CARRIER"/>
    <property type="match status" value="1"/>
</dbReference>
<keyword evidence="1" id="KW-0596">Phosphopantetheine</keyword>
<dbReference type="Pfam" id="PF16197">
    <property type="entry name" value="KAsynt_C_assoc"/>
    <property type="match status" value="1"/>
</dbReference>
<dbReference type="InterPro" id="IPR013968">
    <property type="entry name" value="PKS_KR"/>
</dbReference>
<dbReference type="GO" id="GO:0004312">
    <property type="term" value="F:fatty acid synthase activity"/>
    <property type="evidence" value="ECO:0007669"/>
    <property type="project" value="TreeGrafter"/>
</dbReference>
<evidence type="ECO:0000256" key="3">
    <source>
        <dbReference type="ARBA" id="ARBA00022679"/>
    </source>
</evidence>
<dbReference type="EMBL" id="ML994628">
    <property type="protein sequence ID" value="KAF2186885.1"/>
    <property type="molecule type" value="Genomic_DNA"/>
</dbReference>
<dbReference type="Pfam" id="PF02801">
    <property type="entry name" value="Ketoacyl-synt_C"/>
    <property type="match status" value="1"/>
</dbReference>
<name>A0A6A6E797_9PEZI</name>
<dbReference type="SMART" id="SM00825">
    <property type="entry name" value="PKS_KS"/>
    <property type="match status" value="1"/>
</dbReference>
<protein>
    <submittedName>
        <fullName evidence="12">Putative polyketide synthase</fullName>
    </submittedName>
</protein>
<proteinExistence type="predicted"/>
<dbReference type="Gene3D" id="3.40.50.720">
    <property type="entry name" value="NAD(P)-binding Rossmann-like Domain"/>
    <property type="match status" value="1"/>
</dbReference>
<dbReference type="InterPro" id="IPR042104">
    <property type="entry name" value="PKS_dehydratase_sf"/>
</dbReference>
<dbReference type="Pfam" id="PF00698">
    <property type="entry name" value="Acyl_transf_1"/>
    <property type="match status" value="1"/>
</dbReference>
<feature type="region of interest" description="C-terminal hotdog fold" evidence="7">
    <location>
        <begin position="1139"/>
        <end position="1296"/>
    </location>
</feature>
<feature type="domain" description="Ketosynthase family 3 (KS3)" evidence="10">
    <location>
        <begin position="90"/>
        <end position="488"/>
    </location>
</feature>
<dbReference type="InterPro" id="IPR016035">
    <property type="entry name" value="Acyl_Trfase/lysoPLipase"/>
</dbReference>
<dbReference type="SUPFAM" id="SSF55048">
    <property type="entry name" value="Probable ACP-binding domain of malonyl-CoA ACP transacylase"/>
    <property type="match status" value="1"/>
</dbReference>
<keyword evidence="5" id="KW-0511">Multifunctional enzyme</keyword>
<keyword evidence="4" id="KW-0521">NADP</keyword>
<feature type="domain" description="PKS/mFAS DH" evidence="11">
    <location>
        <begin position="978"/>
        <end position="1296"/>
    </location>
</feature>
<feature type="region of interest" description="N-terminal hotdog fold" evidence="7">
    <location>
        <begin position="978"/>
        <end position="1112"/>
    </location>
</feature>
<reference evidence="12" key="1">
    <citation type="journal article" date="2020" name="Stud. Mycol.">
        <title>101 Dothideomycetes genomes: a test case for predicting lifestyles and emergence of pathogens.</title>
        <authorList>
            <person name="Haridas S."/>
            <person name="Albert R."/>
            <person name="Binder M."/>
            <person name="Bloem J."/>
            <person name="Labutti K."/>
            <person name="Salamov A."/>
            <person name="Andreopoulos B."/>
            <person name="Baker S."/>
            <person name="Barry K."/>
            <person name="Bills G."/>
            <person name="Bluhm B."/>
            <person name="Cannon C."/>
            <person name="Castanera R."/>
            <person name="Culley D."/>
            <person name="Daum C."/>
            <person name="Ezra D."/>
            <person name="Gonzalez J."/>
            <person name="Henrissat B."/>
            <person name="Kuo A."/>
            <person name="Liang C."/>
            <person name="Lipzen A."/>
            <person name="Lutzoni F."/>
            <person name="Magnuson J."/>
            <person name="Mondo S."/>
            <person name="Nolan M."/>
            <person name="Ohm R."/>
            <person name="Pangilinan J."/>
            <person name="Park H.-J."/>
            <person name="Ramirez L."/>
            <person name="Alfaro M."/>
            <person name="Sun H."/>
            <person name="Tritt A."/>
            <person name="Yoshinaga Y."/>
            <person name="Zwiers L.-H."/>
            <person name="Turgeon B."/>
            <person name="Goodwin S."/>
            <person name="Spatafora J."/>
            <person name="Crous P."/>
            <person name="Grigoriev I."/>
        </authorList>
    </citation>
    <scope>NUCLEOTIDE SEQUENCE</scope>
    <source>
        <strain evidence="12">CBS 207.26</strain>
    </source>
</reference>
<dbReference type="GO" id="GO:0006633">
    <property type="term" value="P:fatty acid biosynthetic process"/>
    <property type="evidence" value="ECO:0007669"/>
    <property type="project" value="TreeGrafter"/>
</dbReference>
<keyword evidence="3" id="KW-0808">Transferase</keyword>
<dbReference type="InterPro" id="IPR032821">
    <property type="entry name" value="PKS_assoc"/>
</dbReference>
<comment type="caution">
    <text evidence="7">Lacks conserved residue(s) required for the propagation of feature annotation.</text>
</comment>
<dbReference type="InterPro" id="IPR020806">
    <property type="entry name" value="PKS_PP-bd"/>
</dbReference>
<dbReference type="InterPro" id="IPR014030">
    <property type="entry name" value="Ketoacyl_synth_N"/>
</dbReference>
<feature type="region of interest" description="Disordered" evidence="8">
    <location>
        <begin position="1"/>
        <end position="83"/>
    </location>
</feature>
<dbReference type="PROSITE" id="PS52019">
    <property type="entry name" value="PKS_MFAS_DH"/>
    <property type="match status" value="1"/>
</dbReference>
<dbReference type="InterPro" id="IPR020843">
    <property type="entry name" value="ER"/>
</dbReference>
<dbReference type="FunFam" id="3.40.366.10:FF:000002">
    <property type="entry name" value="Probable polyketide synthase 2"/>
    <property type="match status" value="1"/>
</dbReference>
<dbReference type="GO" id="GO:0031177">
    <property type="term" value="F:phosphopantetheine binding"/>
    <property type="evidence" value="ECO:0007669"/>
    <property type="project" value="InterPro"/>
</dbReference>
<dbReference type="InterPro" id="IPR014031">
    <property type="entry name" value="Ketoacyl_synth_C"/>
</dbReference>
<dbReference type="InterPro" id="IPR020841">
    <property type="entry name" value="PKS_Beta-ketoAc_synthase_dom"/>
</dbReference>
<evidence type="ECO:0000259" key="9">
    <source>
        <dbReference type="PROSITE" id="PS50075"/>
    </source>
</evidence>
<dbReference type="SUPFAM" id="SSF52151">
    <property type="entry name" value="FabD/lysophospholipase-like"/>
    <property type="match status" value="1"/>
</dbReference>
<accession>A0A6A6E797</accession>
<dbReference type="InterPro" id="IPR036736">
    <property type="entry name" value="ACP-like_sf"/>
</dbReference>
<evidence type="ECO:0000256" key="2">
    <source>
        <dbReference type="ARBA" id="ARBA00022553"/>
    </source>
</evidence>
<dbReference type="InterPro" id="IPR036291">
    <property type="entry name" value="NAD(P)-bd_dom_sf"/>
</dbReference>
<evidence type="ECO:0000256" key="1">
    <source>
        <dbReference type="ARBA" id="ARBA00022450"/>
    </source>
</evidence>
<feature type="compositionally biased region" description="Polar residues" evidence="8">
    <location>
        <begin position="15"/>
        <end position="33"/>
    </location>
</feature>
<dbReference type="Gene3D" id="3.90.180.10">
    <property type="entry name" value="Medium-chain alcohol dehydrogenases, catalytic domain"/>
    <property type="match status" value="1"/>
</dbReference>
<evidence type="ECO:0000259" key="11">
    <source>
        <dbReference type="PROSITE" id="PS52019"/>
    </source>
</evidence>
<evidence type="ECO:0000313" key="12">
    <source>
        <dbReference type="EMBL" id="KAF2186885.1"/>
    </source>
</evidence>
<evidence type="ECO:0000256" key="6">
    <source>
        <dbReference type="ARBA" id="ARBA00023315"/>
    </source>
</evidence>
<dbReference type="Pfam" id="PF14765">
    <property type="entry name" value="PS-DH"/>
    <property type="match status" value="1"/>
</dbReference>
<dbReference type="SUPFAM" id="SSF50129">
    <property type="entry name" value="GroES-like"/>
    <property type="match status" value="1"/>
</dbReference>
<keyword evidence="2" id="KW-0597">Phosphoprotein</keyword>
<dbReference type="InterPro" id="IPR009081">
    <property type="entry name" value="PP-bd_ACP"/>
</dbReference>
<dbReference type="SUPFAM" id="SSF47336">
    <property type="entry name" value="ACP-like"/>
    <property type="match status" value="1"/>
</dbReference>
<dbReference type="PANTHER" id="PTHR43775:SF13">
    <property type="entry name" value="POLYKETIDE SYNTHASE 1"/>
    <property type="match status" value="1"/>
</dbReference>
<organism evidence="12 13">
    <name type="scientific">Zopfia rhizophila CBS 207.26</name>
    <dbReference type="NCBI Taxonomy" id="1314779"/>
    <lineage>
        <taxon>Eukaryota</taxon>
        <taxon>Fungi</taxon>
        <taxon>Dikarya</taxon>
        <taxon>Ascomycota</taxon>
        <taxon>Pezizomycotina</taxon>
        <taxon>Dothideomycetes</taxon>
        <taxon>Dothideomycetes incertae sedis</taxon>
        <taxon>Zopfiaceae</taxon>
        <taxon>Zopfia</taxon>
    </lineage>
</organism>
<dbReference type="Gene3D" id="3.10.129.110">
    <property type="entry name" value="Polyketide synthase dehydratase"/>
    <property type="match status" value="1"/>
</dbReference>
<dbReference type="Pfam" id="PF23297">
    <property type="entry name" value="ACP_SdgA_C"/>
    <property type="match status" value="1"/>
</dbReference>
<evidence type="ECO:0000256" key="8">
    <source>
        <dbReference type="SAM" id="MobiDB-lite"/>
    </source>
</evidence>
<evidence type="ECO:0000256" key="5">
    <source>
        <dbReference type="ARBA" id="ARBA00023268"/>
    </source>
</evidence>
<dbReference type="InterPro" id="IPR011032">
    <property type="entry name" value="GroES-like_sf"/>
</dbReference>
<evidence type="ECO:0000259" key="10">
    <source>
        <dbReference type="PROSITE" id="PS52004"/>
    </source>
</evidence>
<dbReference type="InterPro" id="IPR057326">
    <property type="entry name" value="KR_dom"/>
</dbReference>
<dbReference type="SMART" id="SM00827">
    <property type="entry name" value="PKS_AT"/>
    <property type="match status" value="1"/>
</dbReference>
<dbReference type="SMART" id="SM00829">
    <property type="entry name" value="PKS_ER"/>
    <property type="match status" value="1"/>
</dbReference>
<dbReference type="InterPro" id="IPR014043">
    <property type="entry name" value="Acyl_transferase_dom"/>
</dbReference>
<dbReference type="Gene3D" id="3.40.47.10">
    <property type="match status" value="2"/>
</dbReference>
<dbReference type="Pfam" id="PF08659">
    <property type="entry name" value="KR"/>
    <property type="match status" value="1"/>
</dbReference>
<dbReference type="InterPro" id="IPR020807">
    <property type="entry name" value="PKS_DH"/>
</dbReference>
<dbReference type="GO" id="GO:0044550">
    <property type="term" value="P:secondary metabolite biosynthetic process"/>
    <property type="evidence" value="ECO:0007669"/>
    <property type="project" value="UniProtKB-ARBA"/>
</dbReference>
<dbReference type="Gene3D" id="1.10.1200.10">
    <property type="entry name" value="ACP-like"/>
    <property type="match status" value="1"/>
</dbReference>
<dbReference type="InterPro" id="IPR056501">
    <property type="entry name" value="NAD-bd_HRPKS_sdrA"/>
</dbReference>
<keyword evidence="13" id="KW-1185">Reference proteome</keyword>
<dbReference type="SMART" id="SM00823">
    <property type="entry name" value="PKS_PP"/>
    <property type="match status" value="1"/>
</dbReference>
<gene>
    <name evidence="12" type="ORF">K469DRAFT_749320</name>
</gene>
<dbReference type="OrthoDB" id="329835at2759"/>
<dbReference type="InterPro" id="IPR050091">
    <property type="entry name" value="PKS_NRPS_Biosynth_Enz"/>
</dbReference>
<dbReference type="PROSITE" id="PS52004">
    <property type="entry name" value="KS3_2"/>
    <property type="match status" value="1"/>
</dbReference>
<dbReference type="GO" id="GO:0016491">
    <property type="term" value="F:oxidoreductase activity"/>
    <property type="evidence" value="ECO:0007669"/>
    <property type="project" value="InterPro"/>
</dbReference>
<feature type="domain" description="Carrier" evidence="9">
    <location>
        <begin position="2141"/>
        <end position="2218"/>
    </location>
</feature>
<dbReference type="PANTHER" id="PTHR43775">
    <property type="entry name" value="FATTY ACID SYNTHASE"/>
    <property type="match status" value="1"/>
</dbReference>
<dbReference type="InterPro" id="IPR001227">
    <property type="entry name" value="Ac_transferase_dom_sf"/>
</dbReference>
<dbReference type="CDD" id="cd05195">
    <property type="entry name" value="enoyl_red"/>
    <property type="match status" value="1"/>
</dbReference>
<dbReference type="Pfam" id="PF21089">
    <property type="entry name" value="PKS_DH_N"/>
    <property type="match status" value="1"/>
</dbReference>
<dbReference type="InterPro" id="IPR016036">
    <property type="entry name" value="Malonyl_transacylase_ACP-bd"/>
</dbReference>
<dbReference type="Proteomes" id="UP000800200">
    <property type="component" value="Unassembled WGS sequence"/>
</dbReference>
<dbReference type="Pfam" id="PF00109">
    <property type="entry name" value="ketoacyl-synt"/>
    <property type="match status" value="2"/>
</dbReference>
<dbReference type="InterPro" id="IPR049551">
    <property type="entry name" value="PKS_DH_C"/>
</dbReference>
<dbReference type="Pfam" id="PF08240">
    <property type="entry name" value="ADH_N"/>
    <property type="match status" value="1"/>
</dbReference>
<dbReference type="Pfam" id="PF00107">
    <property type="entry name" value="ADH_zinc_N"/>
    <property type="match status" value="1"/>
</dbReference>
<dbReference type="InterPro" id="IPR013154">
    <property type="entry name" value="ADH-like_N"/>
</dbReference>
<dbReference type="InterPro" id="IPR049900">
    <property type="entry name" value="PKS_mFAS_DH"/>
</dbReference>
<dbReference type="SUPFAM" id="SSF51735">
    <property type="entry name" value="NAD(P)-binding Rossmann-fold domains"/>
    <property type="match status" value="2"/>
</dbReference>
<feature type="compositionally biased region" description="Polar residues" evidence="8">
    <location>
        <begin position="58"/>
        <end position="68"/>
    </location>
</feature>
<evidence type="ECO:0000256" key="4">
    <source>
        <dbReference type="ARBA" id="ARBA00022857"/>
    </source>
</evidence>
<keyword evidence="6" id="KW-0012">Acyltransferase</keyword>
<dbReference type="InterPro" id="IPR016039">
    <property type="entry name" value="Thiolase-like"/>
</dbReference>
<evidence type="ECO:0000313" key="13">
    <source>
        <dbReference type="Proteomes" id="UP000800200"/>
    </source>
</evidence>
<dbReference type="Gene3D" id="3.40.366.10">
    <property type="entry name" value="Malonyl-Coenzyme A Acyl Carrier Protein, domain 2"/>
    <property type="match status" value="1"/>
</dbReference>
<dbReference type="InterPro" id="IPR049552">
    <property type="entry name" value="PKS_DH_N"/>
</dbReference>
<dbReference type="Pfam" id="PF23114">
    <property type="entry name" value="NAD-bd_HRPKS_sdrA"/>
    <property type="match status" value="1"/>
</dbReference>
<dbReference type="InterPro" id="IPR013149">
    <property type="entry name" value="ADH-like_C"/>
</dbReference>
<dbReference type="SMART" id="SM00826">
    <property type="entry name" value="PKS_DH"/>
    <property type="match status" value="1"/>
</dbReference>
<dbReference type="SMART" id="SM00822">
    <property type="entry name" value="PKS_KR"/>
    <property type="match status" value="1"/>
</dbReference>
<sequence length="2225" mass="241942">MAPGRIMTNGEDPSLQDQPQPGDPSQTLSQQPVRDSIMHNGEPSRLNGHVHNGDGSHTESPFNESGSPLNGFEKPFSNGSLNGEAKTNMSMPIAIIGIAVRAGSASTPDEFFEMLSRGRSAWVPEIPPERFNNASFYHPNAGKLGCINTNGACFIQQDLTKFDAPFFGITELEATSMDPQQRLLLECAFEALDNAGIQKHATVGKDIGVFIGAGSPEYEFDLFRDSDTMPMFQATACSSSLTAVHFACQSIRNRESDVALVGGCNLNLIPEFFINYSTSRLLGNDGRSFSFDARGTGYGRGEGCGMILLKPLDQALKDNDCVRAVIATSGVNQDGHTPGITMPNGDSQESLVRAVYQNAGLDPSQTGYVEAHGTGTRVGDPIEVTALHNVFNEGRTPRNPLYLGSVKSNIGHLESASGILAVIKTAMMLDRGFVLPNYDFKIGNPKIPFADWRLKVPIRQLPWPRGKRFASINNFGFGGTNAHVVMERAPFQTSNENGTSGLKEDPTKKLFVLSAADKVACQSLMSNLGVYLEQRPEMFQRDLLSNIAYTLGQRRSLLPWRVAVPATESFDLVEKMSKGTINPVKEIDSPRIGFVCTGQGARWWAMGRELYERYPVFTQIIDKASAILTDLGASYTLVEELSLDEKTTRVNQAHISQPSCTAIQLALIELLRSWGIVPTAVIGHSSGEIAAAYAAGTLSVESAMEIAYHRGRLVHVLKERYPDLQGTMMAIGCGKEEIDPLIQQLGQREARIACYNSPQSLTISGDTPAIVELSQMLEEKQIFNRRLLIETAYHSHHMELIAEDYLDSIQHLPAPGRSDVRFFSSLTGKEASHSELDSSYWVRNLTSPVKFAQACTHLVAPSGEFSTGVDIIVEIGPHSAMQGPVKQTLKTVGGAAEKIPYATTLARKKDAVDTMFDLASMLFCKGSHLDLANVNFPKISKMPSLLVDLPRYPWNHSNTYWHESRIARLHKNRAFPRHDILGTLANYSNDLEPTWRNIVRLDDLPWLRHHKIQSLTIFPISGFVGMVVEAASQQAKSKDIDVGQLELRDVTVHTPLMIPDENVELTITLRSPQAADVSVTQVAGNFLIHSYSASKGWTENCTGTVAVKTNELNEVDGQTQLERSAASLAEKTSEIEKTASTVPQSQIYDALADLGVAYGPTFQGLTDCRADEKHAVANITVADTAAEMPEHFETKHIVHPSFLEQLIQMYWPILGAGRTPLDVVCLPASIGRLTVSPKIVEHASAPGQSLRSYCTTNKPLSIQKPSKVSMFAIAGEETIIAIDDLTIAPLPATDIDGNVQSARELCYKQTWEPILEPLKQSQDIRVDSPQTDNLSNGTTLPTTPISIIHGTSSSQLELARMLAALVESLSNAKSILSTLTGIQFTALQTIVQSSQGLLWVTQGAYGQNGDPTNNMVSGFSRAIRSESMYKFATLDLDAEEKLDDASAIQAILKVFKTVMGASTIINTEMEFQERKGEFWTPRILNDEVVNEYVHGKTFPPAVEETKYGGNARALKMAISTPGVFDSLYFVDDELRGQALAVDQIEIQVKAIAVDARDVQAATGQVDASGFGEECSGIVSRVGKDVKSFAVGDRVAAIAQAAFATYARTNADFALKVSAEISFEEAASLPLAHCSAHYGLIDLARLDDEESVLVLNGAGAVGQAAISLAQTIGSTVFTTVETAEDKSVLLKGFDLPEDHIFYSKDDQLSTSILRATDNRGIEVVLSTQADADCIQSALKCIAEFGRFVREGTSNMSSKVKLDLSSFNGNTCFFSFDLHTLATRKPRVLRRLVNDVSRSLKYGKLVPIQAASVISIAEVSQAFKLARSTPSSSKIVVVPHHDDIVKINPSKEVVKLFKEDATYILIGGTGGLGRGMTRWMAAKGAKHIVLLSRSGSVTGHAKTLVDDLAPLGVNVAVHSCNVAKKEDVDTLLETKLTGLPPIRGVIHGAMILRDKLFDKMSPNDWTEIIESKVQGAWNFHNALESVPLDFFIVYSSSAAAMGGRGQAAYAAANAFLDAFAQYRRSLGLPGASLGPTAVLDAGYIFENSEMWNDIQRNIGDNYITEAEVLSLLESILDGTAETSCNNHIITGVHLDPLNLQFWATDAKYKHLRLAAEATAALLNDGSKSVSWNAAFKAAESLSEAEQVVCDGLVEKIAKTLGLELEEMDPKRNLSNYSLDSLTAIDVRNFITREFESTMQVLELLASGTIQTLAKAVCAKSKLLKFAS</sequence>